<dbReference type="EMBL" id="FNQP01000003">
    <property type="protein sequence ID" value="SDZ94796.1"/>
    <property type="molecule type" value="Genomic_DNA"/>
</dbReference>
<evidence type="ECO:0000259" key="5">
    <source>
        <dbReference type="PROSITE" id="PS50901"/>
    </source>
</evidence>
<dbReference type="PANTHER" id="PTHR22683:SF41">
    <property type="entry name" value="DNA TRANSLOCASE FTSK"/>
    <property type="match status" value="1"/>
</dbReference>
<dbReference type="OrthoDB" id="233350at2"/>
<gene>
    <name evidence="6" type="ORF">SAMN05660964_00593</name>
</gene>
<dbReference type="GO" id="GO:0003677">
    <property type="term" value="F:DNA binding"/>
    <property type="evidence" value="ECO:0007669"/>
    <property type="project" value="InterPro"/>
</dbReference>
<dbReference type="InterPro" id="IPR014969">
    <property type="entry name" value="DNA_S_DndE"/>
</dbReference>
<evidence type="ECO:0000256" key="4">
    <source>
        <dbReference type="PROSITE-ProRule" id="PRU00289"/>
    </source>
</evidence>
<comment type="function">
    <text evidence="3">Essential cell division protein that coordinates cell division and chromosome segregation. The N-terminus is involved in assembly of the cell-division machinery. The C-terminus functions as a DNA motor that moves dsDNA in an ATP-dependent manner towards the dif recombination site, which is located within the replication terminus region. Translocation stops specifically at Xer-dif sites, where FtsK interacts with the Xer recombinase, allowing activation of chromosome unlinking by recombination. FtsK orienting polar sequences (KOPS) guide the direction of DNA translocation. FtsK can remove proteins from DNA as it translocates, but translocation stops specifically at XerCD-dif site, thereby preventing removal of XerC and XerD from dif.</text>
</comment>
<protein>
    <submittedName>
        <fullName evidence="6">DNA segregation ATPase FtsK/SpoIIIE, S-DNA-T family</fullName>
    </submittedName>
</protein>
<proteinExistence type="predicted"/>
<feature type="domain" description="FtsK" evidence="5">
    <location>
        <begin position="261"/>
        <end position="447"/>
    </location>
</feature>
<dbReference type="InterPro" id="IPR050206">
    <property type="entry name" value="FtsK/SpoIIIE/SftA"/>
</dbReference>
<keyword evidence="7" id="KW-1185">Reference proteome</keyword>
<dbReference type="AlphaFoldDB" id="A0A1H3X5X1"/>
<dbReference type="STRING" id="525918.SAMN05660964_00593"/>
<feature type="binding site" evidence="4">
    <location>
        <begin position="278"/>
        <end position="285"/>
    </location>
    <ligand>
        <name>ATP</name>
        <dbReference type="ChEBI" id="CHEBI:30616"/>
    </ligand>
</feature>
<name>A0A1H3X5X1_9GAMM</name>
<evidence type="ECO:0000256" key="2">
    <source>
        <dbReference type="ARBA" id="ARBA00022840"/>
    </source>
</evidence>
<dbReference type="Pfam" id="PF08870">
    <property type="entry name" value="DndE"/>
    <property type="match status" value="1"/>
</dbReference>
<organism evidence="6 7">
    <name type="scientific">Thiothrix caldifontis</name>
    <dbReference type="NCBI Taxonomy" id="525918"/>
    <lineage>
        <taxon>Bacteria</taxon>
        <taxon>Pseudomonadati</taxon>
        <taxon>Pseudomonadota</taxon>
        <taxon>Gammaproteobacteria</taxon>
        <taxon>Thiotrichales</taxon>
        <taxon>Thiotrichaceae</taxon>
        <taxon>Thiothrix</taxon>
    </lineage>
</organism>
<dbReference type="RefSeq" id="WP_093065252.1">
    <property type="nucleotide sequence ID" value="NZ_FNQP01000003.1"/>
</dbReference>
<dbReference type="PANTHER" id="PTHR22683">
    <property type="entry name" value="SPORULATION PROTEIN RELATED"/>
    <property type="match status" value="1"/>
</dbReference>
<reference evidence="6 7" key="1">
    <citation type="submission" date="2016-10" db="EMBL/GenBank/DDBJ databases">
        <authorList>
            <person name="de Groot N.N."/>
        </authorList>
    </citation>
    <scope>NUCLEOTIDE SEQUENCE [LARGE SCALE GENOMIC DNA]</scope>
    <source>
        <strain evidence="6 7">DSM 21228</strain>
    </source>
</reference>
<dbReference type="InterPro" id="IPR002543">
    <property type="entry name" value="FtsK_dom"/>
</dbReference>
<accession>A0A1H3X5X1</accession>
<dbReference type="Pfam" id="PF01580">
    <property type="entry name" value="FtsK_SpoIIIE"/>
    <property type="match status" value="1"/>
</dbReference>
<sequence>MAKVNTSLNDERTIELVQRKGLLAGRYKWQILRLALARSLKMTTPPGEHYDFGTSDGKEYSLEQVCGEGKPDDENFTDLYRLLISNYHQQDLFADEEMFIRLLQRHIRRGLDEFRTSWRESHDFHEYLYQSLFSNLNTAKQQDRNAAPLPLLEMLEEIGVRGHIKETIDGSRLTRFMLHLPDANDLSKLKRNLDTLAFSLGLQEQGIFTHETNQPKVIGLDVPRPASSWHSQGFHEQSRWIEQGKSTTFLLPVYPGVDVLGKPYSFDLAKAPHLLVAGTTGSGKSVLLHALIASLVQSCTPAQLQIYLIDPKRVEFTAYKQLAHLAPEGLVTDAPAALKLLKELAGEMERREQVLADAGVRDLEEGLTKQVIQLPFIVVFVEELSALLMESQDTETYLVRLAQKARATGIHLVLATQRPDADTFSGLLRSNVPSRIALTVRTAAESRIILDETGAEKLTGRGDMLIRLVGGNVLRLHGVNINADDIAQLVKMTRK</sequence>
<dbReference type="Gene3D" id="3.40.50.300">
    <property type="entry name" value="P-loop containing nucleotide triphosphate hydrolases"/>
    <property type="match status" value="1"/>
</dbReference>
<evidence type="ECO:0000256" key="1">
    <source>
        <dbReference type="ARBA" id="ARBA00022741"/>
    </source>
</evidence>
<evidence type="ECO:0000313" key="6">
    <source>
        <dbReference type="EMBL" id="SDZ94796.1"/>
    </source>
</evidence>
<dbReference type="Proteomes" id="UP000199397">
    <property type="component" value="Unassembled WGS sequence"/>
</dbReference>
<dbReference type="REBASE" id="494385">
    <property type="entry name" value="Tca21228DptHP"/>
</dbReference>
<keyword evidence="1 4" id="KW-0547">Nucleotide-binding</keyword>
<evidence type="ECO:0000256" key="3">
    <source>
        <dbReference type="ARBA" id="ARBA00024784"/>
    </source>
</evidence>
<dbReference type="SUPFAM" id="SSF52540">
    <property type="entry name" value="P-loop containing nucleoside triphosphate hydrolases"/>
    <property type="match status" value="1"/>
</dbReference>
<dbReference type="InterPro" id="IPR027417">
    <property type="entry name" value="P-loop_NTPase"/>
</dbReference>
<dbReference type="InterPro" id="IPR003593">
    <property type="entry name" value="AAA+_ATPase"/>
</dbReference>
<dbReference type="SMART" id="SM00382">
    <property type="entry name" value="AAA"/>
    <property type="match status" value="1"/>
</dbReference>
<keyword evidence="2 4" id="KW-0067">ATP-binding</keyword>
<dbReference type="PROSITE" id="PS50901">
    <property type="entry name" value="FTSK"/>
    <property type="match status" value="1"/>
</dbReference>
<evidence type="ECO:0000313" key="7">
    <source>
        <dbReference type="Proteomes" id="UP000199397"/>
    </source>
</evidence>
<dbReference type="GO" id="GO:0005524">
    <property type="term" value="F:ATP binding"/>
    <property type="evidence" value="ECO:0007669"/>
    <property type="project" value="UniProtKB-UniRule"/>
</dbReference>